<dbReference type="InterPro" id="IPR036661">
    <property type="entry name" value="Luciferase-like_sf"/>
</dbReference>
<accession>A0A1T5G123</accession>
<evidence type="ECO:0000256" key="1">
    <source>
        <dbReference type="ARBA" id="ARBA00023002"/>
    </source>
</evidence>
<feature type="domain" description="Luciferase-like" evidence="3">
    <location>
        <begin position="18"/>
        <end position="340"/>
    </location>
</feature>
<keyword evidence="5" id="KW-1185">Reference proteome</keyword>
<evidence type="ECO:0000313" key="5">
    <source>
        <dbReference type="Proteomes" id="UP000189818"/>
    </source>
</evidence>
<protein>
    <submittedName>
        <fullName evidence="4">Flavin-dependent oxidoreductase, luciferase family (Includes alkanesulfonate monooxygenase SsuD and methylene tetrahydromethanopterin reductase)</fullName>
    </submittedName>
</protein>
<dbReference type="AlphaFoldDB" id="A0A1T5G123"/>
<dbReference type="Gene3D" id="3.20.20.30">
    <property type="entry name" value="Luciferase-like domain"/>
    <property type="match status" value="1"/>
</dbReference>
<dbReference type="STRING" id="439228.SAMN06295920_111152"/>
<dbReference type="PANTHER" id="PTHR30137">
    <property type="entry name" value="LUCIFERASE-LIKE MONOOXYGENASE"/>
    <property type="match status" value="1"/>
</dbReference>
<dbReference type="GO" id="GO:0005829">
    <property type="term" value="C:cytosol"/>
    <property type="evidence" value="ECO:0007669"/>
    <property type="project" value="TreeGrafter"/>
</dbReference>
<evidence type="ECO:0000259" key="3">
    <source>
        <dbReference type="Pfam" id="PF00296"/>
    </source>
</evidence>
<gene>
    <name evidence="4" type="ORF">SAMN06295920_111152</name>
</gene>
<organism evidence="4 5">
    <name type="scientific">Rhizorhabdus histidinilytica</name>
    <dbReference type="NCBI Taxonomy" id="439228"/>
    <lineage>
        <taxon>Bacteria</taxon>
        <taxon>Pseudomonadati</taxon>
        <taxon>Pseudomonadota</taxon>
        <taxon>Alphaproteobacteria</taxon>
        <taxon>Sphingomonadales</taxon>
        <taxon>Sphingomonadaceae</taxon>
        <taxon>Rhizorhabdus</taxon>
    </lineage>
</organism>
<dbReference type="GO" id="GO:0004497">
    <property type="term" value="F:monooxygenase activity"/>
    <property type="evidence" value="ECO:0007669"/>
    <property type="project" value="UniProtKB-KW"/>
</dbReference>
<reference evidence="5" key="1">
    <citation type="submission" date="2017-02" db="EMBL/GenBank/DDBJ databases">
        <authorList>
            <person name="Varghese N."/>
            <person name="Submissions S."/>
        </authorList>
    </citation>
    <scope>NUCLEOTIDE SEQUENCE [LARGE SCALE GENOMIC DNA]</scope>
    <source>
        <strain evidence="5">UM2</strain>
    </source>
</reference>
<proteinExistence type="predicted"/>
<evidence type="ECO:0000256" key="2">
    <source>
        <dbReference type="ARBA" id="ARBA00023033"/>
    </source>
</evidence>
<dbReference type="GO" id="GO:0016705">
    <property type="term" value="F:oxidoreductase activity, acting on paired donors, with incorporation or reduction of molecular oxygen"/>
    <property type="evidence" value="ECO:0007669"/>
    <property type="project" value="InterPro"/>
</dbReference>
<dbReference type="InterPro" id="IPR011251">
    <property type="entry name" value="Luciferase-like_dom"/>
</dbReference>
<sequence>MKFSIIYEAQMVDTSRENEARVFHEIVEQALLAERLGFDTVWAVEHTALTQYAHMSAPETFLAYLAGRTTRLGIGHGVVCLPPAMNHPVKVAERIATLDILSKGRVHFGMGKGGTQQEAGTFGYELADLPPMITESMYLIPRIMTEEVVSHDGTYVKIPPREIHPKPWQTPHPPIYMACTKDDALLTAGERGIGALVLAFSGPAEVARKSAVYREAYAGRDPARQVGFRPIEHLAALCPTIVLEDRERARRVGLRGQRFFVESLAHWYQGGPRPSAEDLSADENAAALAERKANVVAYISEERIESSPRETIHDVADDAYGDPQDCLRHVRRLAEAGADEILFLFQMGGIAHADIMETIRLIGEHVIPAYRAGQGSA</sequence>
<keyword evidence="2 4" id="KW-0503">Monooxygenase</keyword>
<dbReference type="InterPro" id="IPR050766">
    <property type="entry name" value="Bact_Lucif_Oxidored"/>
</dbReference>
<keyword evidence="1" id="KW-0560">Oxidoreductase</keyword>
<dbReference type="EMBL" id="FUYM01000011">
    <property type="protein sequence ID" value="SKC02195.1"/>
    <property type="molecule type" value="Genomic_DNA"/>
</dbReference>
<name>A0A1T5G123_9SPHN</name>
<dbReference type="Pfam" id="PF00296">
    <property type="entry name" value="Bac_luciferase"/>
    <property type="match status" value="1"/>
</dbReference>
<dbReference type="Proteomes" id="UP000189818">
    <property type="component" value="Unassembled WGS sequence"/>
</dbReference>
<dbReference type="PANTHER" id="PTHR30137:SF8">
    <property type="entry name" value="BLR5498 PROTEIN"/>
    <property type="match status" value="1"/>
</dbReference>
<dbReference type="RefSeq" id="WP_079650157.1">
    <property type="nucleotide sequence ID" value="NZ_FUYM01000011.1"/>
</dbReference>
<dbReference type="OrthoDB" id="9776438at2"/>
<evidence type="ECO:0000313" key="4">
    <source>
        <dbReference type="EMBL" id="SKC02195.1"/>
    </source>
</evidence>
<dbReference type="SUPFAM" id="SSF51679">
    <property type="entry name" value="Bacterial luciferase-like"/>
    <property type="match status" value="1"/>
</dbReference>